<dbReference type="PANTHER" id="PTHR47027:SF20">
    <property type="entry name" value="REVERSE TRANSCRIPTASE-LIKE PROTEIN WITH RNA-DIRECTED DNA POLYMERASE DOMAIN"/>
    <property type="match status" value="1"/>
</dbReference>
<keyword evidence="3" id="KW-1185">Reference proteome</keyword>
<dbReference type="Proteomes" id="UP000225706">
    <property type="component" value="Unassembled WGS sequence"/>
</dbReference>
<dbReference type="CDD" id="cd01650">
    <property type="entry name" value="RT_nLTR_like"/>
    <property type="match status" value="1"/>
</dbReference>
<feature type="domain" description="Reverse transcriptase" evidence="1">
    <location>
        <begin position="264"/>
        <end position="560"/>
    </location>
</feature>
<evidence type="ECO:0000313" key="2">
    <source>
        <dbReference type="EMBL" id="PFX30680.1"/>
    </source>
</evidence>
<evidence type="ECO:0000313" key="3">
    <source>
        <dbReference type="Proteomes" id="UP000225706"/>
    </source>
</evidence>
<reference evidence="3" key="1">
    <citation type="journal article" date="2017" name="bioRxiv">
        <title>Comparative analysis of the genomes of Stylophora pistillata and Acropora digitifera provides evidence for extensive differences between species of corals.</title>
        <authorList>
            <person name="Voolstra C.R."/>
            <person name="Li Y."/>
            <person name="Liew Y.J."/>
            <person name="Baumgarten S."/>
            <person name="Zoccola D."/>
            <person name="Flot J.-F."/>
            <person name="Tambutte S."/>
            <person name="Allemand D."/>
            <person name="Aranda M."/>
        </authorList>
    </citation>
    <scope>NUCLEOTIDE SEQUENCE [LARGE SCALE GENOMIC DNA]</scope>
</reference>
<gene>
    <name evidence="2" type="ORF">AWC38_SpisGene4566</name>
</gene>
<dbReference type="PANTHER" id="PTHR47027">
    <property type="entry name" value="REVERSE TRANSCRIPTASE DOMAIN-CONTAINING PROTEIN"/>
    <property type="match status" value="1"/>
</dbReference>
<keyword evidence="2" id="KW-0548">Nucleotidyltransferase</keyword>
<dbReference type="PROSITE" id="PS50878">
    <property type="entry name" value="RT_POL"/>
    <property type="match status" value="1"/>
</dbReference>
<protein>
    <submittedName>
        <fullName evidence="2">Putative RNA-directed DNA polymerase from transposon X-element</fullName>
    </submittedName>
</protein>
<name>A0A2B4SP77_STYPI</name>
<organism evidence="2 3">
    <name type="scientific">Stylophora pistillata</name>
    <name type="common">Smooth cauliflower coral</name>
    <dbReference type="NCBI Taxonomy" id="50429"/>
    <lineage>
        <taxon>Eukaryota</taxon>
        <taxon>Metazoa</taxon>
        <taxon>Cnidaria</taxon>
        <taxon>Anthozoa</taxon>
        <taxon>Hexacorallia</taxon>
        <taxon>Scleractinia</taxon>
        <taxon>Astrocoeniina</taxon>
        <taxon>Pocilloporidae</taxon>
        <taxon>Stylophora</taxon>
    </lineage>
</organism>
<evidence type="ECO:0000259" key="1">
    <source>
        <dbReference type="PROSITE" id="PS50878"/>
    </source>
</evidence>
<dbReference type="OrthoDB" id="5984501at2759"/>
<comment type="caution">
    <text evidence="2">The sequence shown here is derived from an EMBL/GenBank/DDBJ whole genome shotgun (WGS) entry which is preliminary data.</text>
</comment>
<dbReference type="InterPro" id="IPR000477">
    <property type="entry name" value="RT_dom"/>
</dbReference>
<keyword evidence="2" id="KW-0695">RNA-directed DNA polymerase</keyword>
<keyword evidence="2" id="KW-0808">Transferase</keyword>
<dbReference type="GO" id="GO:0003964">
    <property type="term" value="F:RNA-directed DNA polymerase activity"/>
    <property type="evidence" value="ECO:0007669"/>
    <property type="project" value="UniProtKB-KW"/>
</dbReference>
<accession>A0A2B4SP77</accession>
<sequence length="603" mass="68653">MGGADCSTDHNMTRSKLAFVLRKATNKTKGKPTSKMNVAKLRNEKVCRAFQKQMDMIMEEKYDENLDLEEQWDRLKTTAYETAGDILGKPDRKHQDWFDESDVELNTLFGEQNKAKANELKRKTQVSSSRLATARSKLQKYTREKRSQWWEDKAVELQQAAAQNDMKAFYNDLKVVYGPQKRGSAQLTALDVDGVTVLKRKDEILNRFPQHFDQLLNVLGKLNHAALDSLPDENKAPGECGIPAEVWKYGGIKLKERLCDLIVDIWTKEQMPQDWKDANIETIFKKGNRRDCGNSRGISLLSIAGKIMARIILNRLNNKITPNILPETRCGFRSNRSIIDMIYSLRQIQEKCIEQNMQLCAVFIDLNIAFDTVSREGLCIILKKFGCTEKVINMIKALREGLQAQVVQGKDISKKFAVTNGVKRGCVLAPTLFSLYITETLKVAFRNVHEGIYIQTRRGADLFNVSHFKGKTRISRYLIREMPFADDTARVAHNAADIQLLVDEFARAAAQFSLKINIKKTECLFQPVKLFNPPPGPESITVNQEPLVQSTDFTYLRSTVSNRTAGIDKEIRNRMGKASAAFGKLQHRLWKNKHVSIRAKCKV</sequence>
<dbReference type="AlphaFoldDB" id="A0A2B4SP77"/>
<dbReference type="Pfam" id="PF00078">
    <property type="entry name" value="RVT_1"/>
    <property type="match status" value="1"/>
</dbReference>
<dbReference type="EMBL" id="LSMT01000047">
    <property type="protein sequence ID" value="PFX30680.1"/>
    <property type="molecule type" value="Genomic_DNA"/>
</dbReference>
<proteinExistence type="predicted"/>